<feature type="transmembrane region" description="Helical" evidence="5">
    <location>
        <begin position="108"/>
        <end position="130"/>
    </location>
</feature>
<reference evidence="6" key="1">
    <citation type="journal article" date="2015" name="Nature">
        <title>Complex archaea that bridge the gap between prokaryotes and eukaryotes.</title>
        <authorList>
            <person name="Spang A."/>
            <person name="Saw J.H."/>
            <person name="Jorgensen S.L."/>
            <person name="Zaremba-Niedzwiedzka K."/>
            <person name="Martijn J."/>
            <person name="Lind A.E."/>
            <person name="van Eijk R."/>
            <person name="Schleper C."/>
            <person name="Guy L."/>
            <person name="Ettema T.J."/>
        </authorList>
    </citation>
    <scope>NUCLEOTIDE SEQUENCE</scope>
</reference>
<evidence type="ECO:0000256" key="1">
    <source>
        <dbReference type="ARBA" id="ARBA00004141"/>
    </source>
</evidence>
<keyword evidence="4 5" id="KW-0472">Membrane</keyword>
<comment type="caution">
    <text evidence="6">The sequence shown here is derived from an EMBL/GenBank/DDBJ whole genome shotgun (WGS) entry which is preliminary data.</text>
</comment>
<protein>
    <recommendedName>
        <fullName evidence="7">OST3 / OST6 family protein</fullName>
    </recommendedName>
</protein>
<evidence type="ECO:0000256" key="5">
    <source>
        <dbReference type="SAM" id="Phobius"/>
    </source>
</evidence>
<evidence type="ECO:0000256" key="2">
    <source>
        <dbReference type="ARBA" id="ARBA00022692"/>
    </source>
</evidence>
<evidence type="ECO:0000256" key="3">
    <source>
        <dbReference type="ARBA" id="ARBA00022989"/>
    </source>
</evidence>
<gene>
    <name evidence="6" type="ORF">LCGC14_2710020</name>
</gene>
<proteinExistence type="predicted"/>
<dbReference type="Pfam" id="PF04756">
    <property type="entry name" value="OST3_OST6"/>
    <property type="match status" value="1"/>
</dbReference>
<evidence type="ECO:0000313" key="6">
    <source>
        <dbReference type="EMBL" id="KKK91728.1"/>
    </source>
</evidence>
<dbReference type="InterPro" id="IPR021149">
    <property type="entry name" value="OligosaccharylTrfase_OST3/OST6"/>
</dbReference>
<evidence type="ECO:0008006" key="7">
    <source>
        <dbReference type="Google" id="ProtNLM"/>
    </source>
</evidence>
<organism evidence="6">
    <name type="scientific">marine sediment metagenome</name>
    <dbReference type="NCBI Taxonomy" id="412755"/>
    <lineage>
        <taxon>unclassified sequences</taxon>
        <taxon>metagenomes</taxon>
        <taxon>ecological metagenomes</taxon>
    </lineage>
</organism>
<dbReference type="AlphaFoldDB" id="A0A0F8ZD80"/>
<feature type="transmembrane region" description="Helical" evidence="5">
    <location>
        <begin position="62"/>
        <end position="83"/>
    </location>
</feature>
<accession>A0A0F8ZD80</accession>
<dbReference type="GO" id="GO:0016020">
    <property type="term" value="C:membrane"/>
    <property type="evidence" value="ECO:0007669"/>
    <property type="project" value="UniProtKB-SubCell"/>
</dbReference>
<keyword evidence="3 5" id="KW-1133">Transmembrane helix</keyword>
<keyword evidence="2 5" id="KW-0812">Transmembrane</keyword>
<feature type="transmembrane region" description="Helical" evidence="5">
    <location>
        <begin position="142"/>
        <end position="164"/>
    </location>
</feature>
<name>A0A0F8ZD80_9ZZZZ</name>
<dbReference type="EMBL" id="LAZR01048524">
    <property type="protein sequence ID" value="KKK91728.1"/>
    <property type="molecule type" value="Genomic_DNA"/>
</dbReference>
<evidence type="ECO:0000256" key="4">
    <source>
        <dbReference type="ARBA" id="ARBA00023136"/>
    </source>
</evidence>
<sequence>MKNQPISKERSKKEEVVGSETILERIRGKTPWILGKTLRKPKIKFPKFKSPKISLPMPSRSLSMIAIFIILFVLQTGVAYLLVREPPALGANQAGDAVFIFTDLHEAFIIESMVASILIILCSTGFVLLYQASKYVYNRKMAAYILIIGIGIIGITFFSLQWMLAVKTGIVSQ</sequence>
<comment type="subcellular location">
    <subcellularLocation>
        <location evidence="1">Membrane</location>
        <topology evidence="1">Multi-pass membrane protein</topology>
    </subcellularLocation>
</comment>